<evidence type="ECO:0000256" key="1">
    <source>
        <dbReference type="SAM" id="MobiDB-lite"/>
    </source>
</evidence>
<comment type="caution">
    <text evidence="2">The sequence shown here is derived from an EMBL/GenBank/DDBJ whole genome shotgun (WGS) entry which is preliminary data.</text>
</comment>
<feature type="region of interest" description="Disordered" evidence="1">
    <location>
        <begin position="1"/>
        <end position="28"/>
    </location>
</feature>
<gene>
    <name evidence="2" type="ORF">H5410_036988</name>
</gene>
<reference evidence="2 3" key="1">
    <citation type="submission" date="2020-09" db="EMBL/GenBank/DDBJ databases">
        <title>De no assembly of potato wild relative species, Solanum commersonii.</title>
        <authorList>
            <person name="Cho K."/>
        </authorList>
    </citation>
    <scope>NUCLEOTIDE SEQUENCE [LARGE SCALE GENOMIC DNA]</scope>
    <source>
        <strain evidence="2">LZ3.2</strain>
        <tissue evidence="2">Leaf</tissue>
    </source>
</reference>
<sequence length="60" mass="6802">MSNSESDSEAQKSDLLALEGTSENRRRGCVGEWPRSWKIYYEGVASRRGDETCLEKMNST</sequence>
<evidence type="ECO:0000313" key="3">
    <source>
        <dbReference type="Proteomes" id="UP000824120"/>
    </source>
</evidence>
<dbReference type="EMBL" id="JACXVP010000007">
    <property type="protein sequence ID" value="KAG5595756.1"/>
    <property type="molecule type" value="Genomic_DNA"/>
</dbReference>
<dbReference type="Proteomes" id="UP000824120">
    <property type="component" value="Chromosome 7"/>
</dbReference>
<protein>
    <submittedName>
        <fullName evidence="2">Uncharacterized protein</fullName>
    </submittedName>
</protein>
<organism evidence="2 3">
    <name type="scientific">Solanum commersonii</name>
    <name type="common">Commerson's wild potato</name>
    <name type="synonym">Commerson's nightshade</name>
    <dbReference type="NCBI Taxonomy" id="4109"/>
    <lineage>
        <taxon>Eukaryota</taxon>
        <taxon>Viridiplantae</taxon>
        <taxon>Streptophyta</taxon>
        <taxon>Embryophyta</taxon>
        <taxon>Tracheophyta</taxon>
        <taxon>Spermatophyta</taxon>
        <taxon>Magnoliopsida</taxon>
        <taxon>eudicotyledons</taxon>
        <taxon>Gunneridae</taxon>
        <taxon>Pentapetalae</taxon>
        <taxon>asterids</taxon>
        <taxon>lamiids</taxon>
        <taxon>Solanales</taxon>
        <taxon>Solanaceae</taxon>
        <taxon>Solanoideae</taxon>
        <taxon>Solaneae</taxon>
        <taxon>Solanum</taxon>
    </lineage>
</organism>
<evidence type="ECO:0000313" key="2">
    <source>
        <dbReference type="EMBL" id="KAG5595756.1"/>
    </source>
</evidence>
<dbReference type="AlphaFoldDB" id="A0A9J5Y8Z9"/>
<accession>A0A9J5Y8Z9</accession>
<keyword evidence="3" id="KW-1185">Reference proteome</keyword>
<proteinExistence type="predicted"/>
<name>A0A9J5Y8Z9_SOLCO</name>